<dbReference type="PROSITE" id="PS50835">
    <property type="entry name" value="IG_LIKE"/>
    <property type="match status" value="3"/>
</dbReference>
<evidence type="ECO:0000256" key="3">
    <source>
        <dbReference type="ARBA" id="ARBA00022771"/>
    </source>
</evidence>
<dbReference type="FunFam" id="2.60.40.10:FF:000107">
    <property type="entry name" value="Myosin, light chain kinase a"/>
    <property type="match status" value="1"/>
</dbReference>
<feature type="domain" description="Ig-like" evidence="10">
    <location>
        <begin position="211"/>
        <end position="269"/>
    </location>
</feature>
<keyword evidence="2" id="KW-0732">Signal</keyword>
<keyword evidence="12" id="KW-1185">Reference proteome</keyword>
<keyword evidence="6" id="KW-0393">Immunoglobulin domain</keyword>
<dbReference type="EnsemblMetazoa" id="G6657.5">
    <property type="protein sequence ID" value="G6657.5:cds"/>
    <property type="gene ID" value="G6657"/>
</dbReference>
<dbReference type="GO" id="GO:0005886">
    <property type="term" value="C:plasma membrane"/>
    <property type="evidence" value="ECO:0007669"/>
    <property type="project" value="TreeGrafter"/>
</dbReference>
<keyword evidence="4" id="KW-0862">Zinc</keyword>
<dbReference type="InterPro" id="IPR001841">
    <property type="entry name" value="Znf_RING"/>
</dbReference>
<evidence type="ECO:0000256" key="2">
    <source>
        <dbReference type="ARBA" id="ARBA00022729"/>
    </source>
</evidence>
<dbReference type="InterPro" id="IPR013098">
    <property type="entry name" value="Ig_I-set"/>
</dbReference>
<dbReference type="PROSITE" id="PS00518">
    <property type="entry name" value="ZF_RING_1"/>
    <property type="match status" value="1"/>
</dbReference>
<dbReference type="InterPro" id="IPR050958">
    <property type="entry name" value="Cell_Adh-Cytoskel_Orgn"/>
</dbReference>
<evidence type="ECO:0000259" key="9">
    <source>
        <dbReference type="PROSITE" id="PS50089"/>
    </source>
</evidence>
<evidence type="ECO:0000259" key="10">
    <source>
        <dbReference type="PROSITE" id="PS50835"/>
    </source>
</evidence>
<proteinExistence type="predicted"/>
<feature type="domain" description="Ig-like" evidence="10">
    <location>
        <begin position="380"/>
        <end position="469"/>
    </location>
</feature>
<dbReference type="SMART" id="SM00409">
    <property type="entry name" value="IG"/>
    <property type="match status" value="3"/>
</dbReference>
<dbReference type="InterPro" id="IPR003598">
    <property type="entry name" value="Ig_sub2"/>
</dbReference>
<keyword evidence="3 7" id="KW-0863">Zinc-finger</keyword>
<dbReference type="Gene3D" id="3.30.40.10">
    <property type="entry name" value="Zinc/RING finger domain, C3HC4 (zinc finger)"/>
    <property type="match status" value="1"/>
</dbReference>
<sequence length="526" mass="59222">MEKRQRLLSSLVVVYIIKFSCLIGALFTEYWVDADGYHFGVFKYCVDNTSTCQDVTSQLQTIEDPLLGTRYLLISACALVFICMMFCVTSISKCCGTDRKTKILARINVTGTFLQFILETSTVITFAHGVTHLPRGPQIGWSFYITICMAVFTLMLFFILLLTTFCCNKRCYLDRASNFSSKLTFITPPQNVSVDVGKAVSVFANVRNASNVYWCKGKDQVIRISSTFRQQFDESNQKAELTLSNARLQDDGEYTCVAEKYGRNKKEIKESFFIYVHHVKPVFTIKPNDVTVHSGDELYTEAVVNNAEVVSWLHQGKILSSAKNKIAIKFVNGKASLRIDGTTKKDEGDYTCLAKSGTDPHKLKEESVDFHVSVSDAELPSFENVPQTVNIKNGTAIEMAIKVRGFPMPKQVAWFKDGEPVVRSRKTIMQYIDGASKLVIYDTDLADAGLYECYAENEHGNDKCTIPVKIKRVDHDTIECSICMDRPPSNVLPCGHAFCLECIGMMNFKCGMCRSPFRDYKPLYLT</sequence>
<feature type="domain" description="Ig-like" evidence="10">
    <location>
        <begin position="281"/>
        <end position="369"/>
    </location>
</feature>
<dbReference type="GO" id="GO:0007156">
    <property type="term" value="P:homophilic cell adhesion via plasma membrane adhesion molecules"/>
    <property type="evidence" value="ECO:0007669"/>
    <property type="project" value="TreeGrafter"/>
</dbReference>
<name>A0A8W8NTE0_MAGGI</name>
<dbReference type="Proteomes" id="UP000005408">
    <property type="component" value="Unassembled WGS sequence"/>
</dbReference>
<evidence type="ECO:0000313" key="11">
    <source>
        <dbReference type="EnsemblMetazoa" id="G6657.5:cds"/>
    </source>
</evidence>
<evidence type="ECO:0000256" key="1">
    <source>
        <dbReference type="ARBA" id="ARBA00022723"/>
    </source>
</evidence>
<accession>A0A8W8NTE0</accession>
<feature type="transmembrane region" description="Helical" evidence="8">
    <location>
        <begin position="71"/>
        <end position="91"/>
    </location>
</feature>
<dbReference type="Gene3D" id="2.60.40.10">
    <property type="entry name" value="Immunoglobulins"/>
    <property type="match status" value="3"/>
</dbReference>
<evidence type="ECO:0000313" key="12">
    <source>
        <dbReference type="Proteomes" id="UP000005408"/>
    </source>
</evidence>
<dbReference type="PANTHER" id="PTHR45080:SF8">
    <property type="entry name" value="IG-LIKE DOMAIN-CONTAINING PROTEIN"/>
    <property type="match status" value="1"/>
</dbReference>
<dbReference type="SMART" id="SM00184">
    <property type="entry name" value="RING"/>
    <property type="match status" value="1"/>
</dbReference>
<dbReference type="SUPFAM" id="SSF57850">
    <property type="entry name" value="RING/U-box"/>
    <property type="match status" value="1"/>
</dbReference>
<dbReference type="Pfam" id="PF07679">
    <property type="entry name" value="I-set"/>
    <property type="match status" value="3"/>
</dbReference>
<keyword evidence="8" id="KW-1133">Transmembrane helix</keyword>
<protein>
    <submittedName>
        <fullName evidence="11">Uncharacterized protein</fullName>
    </submittedName>
</protein>
<dbReference type="InterPro" id="IPR036179">
    <property type="entry name" value="Ig-like_dom_sf"/>
</dbReference>
<feature type="transmembrane region" description="Helical" evidence="8">
    <location>
        <begin position="141"/>
        <end position="165"/>
    </location>
</feature>
<dbReference type="CDD" id="cd00096">
    <property type="entry name" value="Ig"/>
    <property type="match status" value="1"/>
</dbReference>
<dbReference type="SMART" id="SM00408">
    <property type="entry name" value="IGc2"/>
    <property type="match status" value="3"/>
</dbReference>
<dbReference type="PANTHER" id="PTHR45080">
    <property type="entry name" value="CONTACTIN 5"/>
    <property type="match status" value="1"/>
</dbReference>
<organism evidence="11 12">
    <name type="scientific">Magallana gigas</name>
    <name type="common">Pacific oyster</name>
    <name type="synonym">Crassostrea gigas</name>
    <dbReference type="NCBI Taxonomy" id="29159"/>
    <lineage>
        <taxon>Eukaryota</taxon>
        <taxon>Metazoa</taxon>
        <taxon>Spiralia</taxon>
        <taxon>Lophotrochozoa</taxon>
        <taxon>Mollusca</taxon>
        <taxon>Bivalvia</taxon>
        <taxon>Autobranchia</taxon>
        <taxon>Pteriomorphia</taxon>
        <taxon>Ostreida</taxon>
        <taxon>Ostreoidea</taxon>
        <taxon>Ostreidae</taxon>
        <taxon>Magallana</taxon>
    </lineage>
</organism>
<dbReference type="InterPro" id="IPR003599">
    <property type="entry name" value="Ig_sub"/>
</dbReference>
<feature type="transmembrane region" description="Helical" evidence="8">
    <location>
        <begin position="103"/>
        <end position="129"/>
    </location>
</feature>
<evidence type="ECO:0000256" key="5">
    <source>
        <dbReference type="ARBA" id="ARBA00023157"/>
    </source>
</evidence>
<dbReference type="InterPro" id="IPR013083">
    <property type="entry name" value="Znf_RING/FYVE/PHD"/>
</dbReference>
<keyword evidence="1" id="KW-0479">Metal-binding</keyword>
<evidence type="ECO:0000256" key="7">
    <source>
        <dbReference type="PROSITE-ProRule" id="PRU00175"/>
    </source>
</evidence>
<dbReference type="AlphaFoldDB" id="A0A8W8NTE0"/>
<keyword evidence="8" id="KW-0812">Transmembrane</keyword>
<dbReference type="GO" id="GO:0008270">
    <property type="term" value="F:zinc ion binding"/>
    <property type="evidence" value="ECO:0007669"/>
    <property type="project" value="UniProtKB-KW"/>
</dbReference>
<reference evidence="11" key="1">
    <citation type="submission" date="2022-08" db="UniProtKB">
        <authorList>
            <consortium name="EnsemblMetazoa"/>
        </authorList>
    </citation>
    <scope>IDENTIFICATION</scope>
    <source>
        <strain evidence="11">05x7-T-G4-1.051#20</strain>
    </source>
</reference>
<evidence type="ECO:0000256" key="8">
    <source>
        <dbReference type="SAM" id="Phobius"/>
    </source>
</evidence>
<feature type="domain" description="RING-type" evidence="9">
    <location>
        <begin position="480"/>
        <end position="514"/>
    </location>
</feature>
<evidence type="ECO:0000256" key="4">
    <source>
        <dbReference type="ARBA" id="ARBA00022833"/>
    </source>
</evidence>
<dbReference type="InterPro" id="IPR017907">
    <property type="entry name" value="Znf_RING_CS"/>
</dbReference>
<dbReference type="InterPro" id="IPR013783">
    <property type="entry name" value="Ig-like_fold"/>
</dbReference>
<dbReference type="EnsemblMetazoa" id="G6657.2">
    <property type="protein sequence ID" value="G6657.2:cds"/>
    <property type="gene ID" value="G6657"/>
</dbReference>
<feature type="transmembrane region" description="Helical" evidence="8">
    <location>
        <begin position="7"/>
        <end position="27"/>
    </location>
</feature>
<dbReference type="SUPFAM" id="SSF48726">
    <property type="entry name" value="Immunoglobulin"/>
    <property type="match status" value="3"/>
</dbReference>
<keyword evidence="5" id="KW-1015">Disulfide bond</keyword>
<keyword evidence="8" id="KW-0472">Membrane</keyword>
<evidence type="ECO:0000256" key="6">
    <source>
        <dbReference type="ARBA" id="ARBA00023319"/>
    </source>
</evidence>
<dbReference type="InterPro" id="IPR007110">
    <property type="entry name" value="Ig-like_dom"/>
</dbReference>
<dbReference type="Gene3D" id="1.20.140.150">
    <property type="match status" value="1"/>
</dbReference>
<dbReference type="PROSITE" id="PS50089">
    <property type="entry name" value="ZF_RING_2"/>
    <property type="match status" value="1"/>
</dbReference>